<evidence type="ECO:0000313" key="4">
    <source>
        <dbReference type="EMBL" id="PMD30598.1"/>
    </source>
</evidence>
<dbReference type="OrthoDB" id="191139at2759"/>
<dbReference type="GO" id="GO:0016491">
    <property type="term" value="F:oxidoreductase activity"/>
    <property type="evidence" value="ECO:0007669"/>
    <property type="project" value="UniProtKB-KW"/>
</dbReference>
<reference evidence="4 5" key="1">
    <citation type="submission" date="2016-04" db="EMBL/GenBank/DDBJ databases">
        <title>A degradative enzymes factory behind the ericoid mycorrhizal symbiosis.</title>
        <authorList>
            <consortium name="DOE Joint Genome Institute"/>
            <person name="Martino E."/>
            <person name="Morin E."/>
            <person name="Grelet G."/>
            <person name="Kuo A."/>
            <person name="Kohler A."/>
            <person name="Daghino S."/>
            <person name="Barry K."/>
            <person name="Choi C."/>
            <person name="Cichocki N."/>
            <person name="Clum A."/>
            <person name="Copeland A."/>
            <person name="Hainaut M."/>
            <person name="Haridas S."/>
            <person name="Labutti K."/>
            <person name="Lindquist E."/>
            <person name="Lipzen A."/>
            <person name="Khouja H.-R."/>
            <person name="Murat C."/>
            <person name="Ohm R."/>
            <person name="Olson A."/>
            <person name="Spatafora J."/>
            <person name="Veneault-Fourrey C."/>
            <person name="Henrissat B."/>
            <person name="Grigoriev I."/>
            <person name="Martin F."/>
            <person name="Perotto S."/>
        </authorList>
    </citation>
    <scope>NUCLEOTIDE SEQUENCE [LARGE SCALE GENOMIC DNA]</scope>
    <source>
        <strain evidence="4 5">F</strain>
    </source>
</reference>
<proteinExistence type="inferred from homology"/>
<dbReference type="InterPro" id="IPR036291">
    <property type="entry name" value="NAD(P)-bd_dom_sf"/>
</dbReference>
<keyword evidence="5" id="KW-1185">Reference proteome</keyword>
<evidence type="ECO:0000256" key="2">
    <source>
        <dbReference type="ARBA" id="ARBA00022857"/>
    </source>
</evidence>
<protein>
    <submittedName>
        <fullName evidence="4">NAD(P)-binding protein</fullName>
    </submittedName>
</protein>
<dbReference type="InterPro" id="IPR002347">
    <property type="entry name" value="SDR_fam"/>
</dbReference>
<dbReference type="AlphaFoldDB" id="A0A2J6QWF0"/>
<dbReference type="PANTHER" id="PTHR24320:SF236">
    <property type="entry name" value="SHORT-CHAIN DEHYDROGENASE-RELATED"/>
    <property type="match status" value="1"/>
</dbReference>
<evidence type="ECO:0000256" key="1">
    <source>
        <dbReference type="ARBA" id="ARBA00006484"/>
    </source>
</evidence>
<accession>A0A2J6QWF0</accession>
<dbReference type="STRING" id="1149755.A0A2J6QWF0"/>
<dbReference type="PANTHER" id="PTHR24320">
    <property type="entry name" value="RETINOL DEHYDROGENASE"/>
    <property type="match status" value="1"/>
</dbReference>
<organism evidence="4 5">
    <name type="scientific">Hyaloscypha variabilis (strain UAMH 11265 / GT02V1 / F)</name>
    <name type="common">Meliniomyces variabilis</name>
    <dbReference type="NCBI Taxonomy" id="1149755"/>
    <lineage>
        <taxon>Eukaryota</taxon>
        <taxon>Fungi</taxon>
        <taxon>Dikarya</taxon>
        <taxon>Ascomycota</taxon>
        <taxon>Pezizomycotina</taxon>
        <taxon>Leotiomycetes</taxon>
        <taxon>Helotiales</taxon>
        <taxon>Hyaloscyphaceae</taxon>
        <taxon>Hyaloscypha</taxon>
        <taxon>Hyaloscypha variabilis</taxon>
    </lineage>
</organism>
<dbReference type="Pfam" id="PF00106">
    <property type="entry name" value="adh_short"/>
    <property type="match status" value="1"/>
</dbReference>
<comment type="similarity">
    <text evidence="1">Belongs to the short-chain dehydrogenases/reductases (SDR) family.</text>
</comment>
<evidence type="ECO:0000256" key="3">
    <source>
        <dbReference type="ARBA" id="ARBA00023002"/>
    </source>
</evidence>
<keyword evidence="3" id="KW-0560">Oxidoreductase</keyword>
<evidence type="ECO:0000313" key="5">
    <source>
        <dbReference type="Proteomes" id="UP000235786"/>
    </source>
</evidence>
<dbReference type="EMBL" id="KZ613966">
    <property type="protein sequence ID" value="PMD30598.1"/>
    <property type="molecule type" value="Genomic_DNA"/>
</dbReference>
<keyword evidence="2" id="KW-0521">NADP</keyword>
<dbReference type="Proteomes" id="UP000235786">
    <property type="component" value="Unassembled WGS sequence"/>
</dbReference>
<name>A0A2J6QWF0_HYAVF</name>
<gene>
    <name evidence="4" type="ORF">L207DRAFT_573427</name>
</gene>
<sequence length="422" mass="46786">MEAVLSNRVFVATSLRHFCLAREDAQPGDVVFAALGAETPYLLRPRVRSWNRLILPKWQRGHIPHVKIKYFSTSKCLNVYAGTGGGHWRQRELLLVRNKYLQDYPQLTMASVHQIWSQMFPPAPKYTEKDYPDQKGKVFIVTGGYAKNATVYIAGRSLSKGNEAIKLTLATAPFSTGKLEFLLLDLADLSTIAKSAKEFLAKEKRLDVLWNNAGVMRPPAGSKTVQGYESQLGTNCLGPFLFTHLLRPLLVKTAASSPRDSVRVCWTSSLMAEAAVPKGVIDFEDINGEKGVSQRVLYSQSKAGNIFLGWEFARRYGVEGVISVTLNPGNLRSPLQRYASCLENTVNGILLYPAIFGAYTELFAGLSPDIASASNGSYIIPWGRIGYLKENLAACLKEESEGGTGVAKRFFEWCENETRPFI</sequence>
<dbReference type="SUPFAM" id="SSF51735">
    <property type="entry name" value="NAD(P)-binding Rossmann-fold domains"/>
    <property type="match status" value="1"/>
</dbReference>
<dbReference type="Gene3D" id="3.40.50.720">
    <property type="entry name" value="NAD(P)-binding Rossmann-like Domain"/>
    <property type="match status" value="1"/>
</dbReference>